<proteinExistence type="predicted"/>
<dbReference type="AlphaFoldDB" id="A0A0H3D3F2"/>
<accession>A0A0H3D3F2</accession>
<reference evidence="6 7" key="1">
    <citation type="journal article" date="2010" name="Cell Res.">
        <title>Complete genome sequence of the rifamycin SV-producing Amycolatopsis mediterranei U32 revealed its genetic characteristics in phylogeny and metabolism.</title>
        <authorList>
            <person name="Zhao W."/>
            <person name="Zhong Y."/>
            <person name="Yuan H."/>
            <person name="Wang J."/>
            <person name="Zheng H."/>
            <person name="Wang Y."/>
            <person name="Cen X."/>
            <person name="Xu F."/>
            <person name="Bai J."/>
            <person name="Han X."/>
            <person name="Lu G."/>
            <person name="Zhu Y."/>
            <person name="Shao Z."/>
            <person name="Yan H."/>
            <person name="Li C."/>
            <person name="Peng N."/>
            <person name="Zhang Z."/>
            <person name="Zhang Y."/>
            <person name="Lin W."/>
            <person name="Fan Y."/>
            <person name="Qin Z."/>
            <person name="Hu Y."/>
            <person name="Zhu B."/>
            <person name="Wang S."/>
            <person name="Ding X."/>
            <person name="Zhao G.P."/>
        </authorList>
    </citation>
    <scope>NUCLEOTIDE SEQUENCE [LARGE SCALE GENOMIC DNA]</scope>
    <source>
        <strain evidence="7">U-32</strain>
    </source>
</reference>
<organism evidence="6 7">
    <name type="scientific">Amycolatopsis mediterranei (strain U-32)</name>
    <dbReference type="NCBI Taxonomy" id="749927"/>
    <lineage>
        <taxon>Bacteria</taxon>
        <taxon>Bacillati</taxon>
        <taxon>Actinomycetota</taxon>
        <taxon>Actinomycetes</taxon>
        <taxon>Pseudonocardiales</taxon>
        <taxon>Pseudonocardiaceae</taxon>
        <taxon>Amycolatopsis</taxon>
    </lineage>
</organism>
<dbReference type="RefSeq" id="WP_013225253.1">
    <property type="nucleotide sequence ID" value="NC_014318.1"/>
</dbReference>
<sequence>MTGDWTTEAPAKDRRVRRSRAALMRAAVELVSERGSAAVPVSEIAAAADVSRQVLYQQFGDRDTLLLEAALDLVRRELLGDLDGLASAADKHGSFLALGRHFATHRRFYRALLTGASAYALNKALTGLFLPFNREHLGHTLGDQLDAAGVDDLATFLTGGAGAFVNAWVVDGPDPLDPEEFAGRLARMRSVVTTMITKEAGR</sequence>
<gene>
    <name evidence="6" type="ordered locus">AMED_3395</name>
</gene>
<evidence type="ECO:0000313" key="6">
    <source>
        <dbReference type="EMBL" id="ADJ45181.1"/>
    </source>
</evidence>
<dbReference type="eggNOG" id="COG1309">
    <property type="taxonomic scope" value="Bacteria"/>
</dbReference>
<dbReference type="PANTHER" id="PTHR30055">
    <property type="entry name" value="HTH-TYPE TRANSCRIPTIONAL REGULATOR RUTR"/>
    <property type="match status" value="1"/>
</dbReference>
<dbReference type="GO" id="GO:0000976">
    <property type="term" value="F:transcription cis-regulatory region binding"/>
    <property type="evidence" value="ECO:0007669"/>
    <property type="project" value="TreeGrafter"/>
</dbReference>
<keyword evidence="1" id="KW-0805">Transcription regulation</keyword>
<dbReference type="Pfam" id="PF00440">
    <property type="entry name" value="TetR_N"/>
    <property type="match status" value="1"/>
</dbReference>
<feature type="DNA-binding region" description="H-T-H motif" evidence="4">
    <location>
        <begin position="40"/>
        <end position="59"/>
    </location>
</feature>
<dbReference type="HOGENOM" id="CLU_087539_3_4_11"/>
<dbReference type="OrthoDB" id="3193022at2"/>
<dbReference type="PRINTS" id="PR00455">
    <property type="entry name" value="HTHTETR"/>
</dbReference>
<dbReference type="InterPro" id="IPR009057">
    <property type="entry name" value="Homeodomain-like_sf"/>
</dbReference>
<evidence type="ECO:0000256" key="3">
    <source>
        <dbReference type="ARBA" id="ARBA00023163"/>
    </source>
</evidence>
<keyword evidence="3" id="KW-0804">Transcription</keyword>
<dbReference type="InterPro" id="IPR050109">
    <property type="entry name" value="HTH-type_TetR-like_transc_reg"/>
</dbReference>
<dbReference type="KEGG" id="amd:AMED_3395"/>
<keyword evidence="2 4" id="KW-0238">DNA-binding</keyword>
<evidence type="ECO:0000256" key="1">
    <source>
        <dbReference type="ARBA" id="ARBA00023015"/>
    </source>
</evidence>
<dbReference type="EMBL" id="CP002000">
    <property type="protein sequence ID" value="ADJ45181.1"/>
    <property type="molecule type" value="Genomic_DNA"/>
</dbReference>
<dbReference type="PANTHER" id="PTHR30055:SF234">
    <property type="entry name" value="HTH-TYPE TRANSCRIPTIONAL REGULATOR BETI"/>
    <property type="match status" value="1"/>
</dbReference>
<name>A0A0H3D3F2_AMYMU</name>
<evidence type="ECO:0000313" key="7">
    <source>
        <dbReference type="Proteomes" id="UP000000328"/>
    </source>
</evidence>
<evidence type="ECO:0000256" key="4">
    <source>
        <dbReference type="PROSITE-ProRule" id="PRU00335"/>
    </source>
</evidence>
<evidence type="ECO:0000256" key="2">
    <source>
        <dbReference type="ARBA" id="ARBA00023125"/>
    </source>
</evidence>
<dbReference type="Gene3D" id="1.10.357.10">
    <property type="entry name" value="Tetracycline Repressor, domain 2"/>
    <property type="match status" value="1"/>
</dbReference>
<dbReference type="PATRIC" id="fig|749927.5.peg.3506"/>
<dbReference type="GO" id="GO:0003700">
    <property type="term" value="F:DNA-binding transcription factor activity"/>
    <property type="evidence" value="ECO:0007669"/>
    <property type="project" value="TreeGrafter"/>
</dbReference>
<feature type="domain" description="HTH tetR-type" evidence="5">
    <location>
        <begin position="17"/>
        <end position="77"/>
    </location>
</feature>
<dbReference type="Proteomes" id="UP000000328">
    <property type="component" value="Chromosome"/>
</dbReference>
<dbReference type="SUPFAM" id="SSF46689">
    <property type="entry name" value="Homeodomain-like"/>
    <property type="match status" value="1"/>
</dbReference>
<dbReference type="GeneID" id="92871147"/>
<evidence type="ECO:0000259" key="5">
    <source>
        <dbReference type="PROSITE" id="PS50977"/>
    </source>
</evidence>
<dbReference type="PROSITE" id="PS50977">
    <property type="entry name" value="HTH_TETR_2"/>
    <property type="match status" value="1"/>
</dbReference>
<dbReference type="InterPro" id="IPR001647">
    <property type="entry name" value="HTH_TetR"/>
</dbReference>
<protein>
    <submittedName>
        <fullName evidence="6">TetR family transcriptional regulator</fullName>
    </submittedName>
</protein>